<sequence length="96" mass="11005">MNVLDLGLFDSLQALERIQADTIDKTFLTLQKVMEKVIENEDKDQLYPRDLQLNGLQNLHKTLQKELFKLVVFSSKNKAVKDASQTRDNPLTNGTE</sequence>
<dbReference type="AlphaFoldDB" id="F0WRB0"/>
<name>F0WRB0_9STRA</name>
<reference evidence="2" key="2">
    <citation type="submission" date="2011-02" db="EMBL/GenBank/DDBJ databases">
        <authorList>
            <person name="MacLean D."/>
        </authorList>
    </citation>
    <scope>NUCLEOTIDE SEQUENCE</scope>
</reference>
<gene>
    <name evidence="2" type="primary">AlNc14C211G8917</name>
    <name evidence="2" type="ORF">ALNC14_100160</name>
</gene>
<feature type="compositionally biased region" description="Polar residues" evidence="1">
    <location>
        <begin position="86"/>
        <end position="96"/>
    </location>
</feature>
<reference evidence="2" key="1">
    <citation type="journal article" date="2011" name="PLoS Biol.">
        <title>Gene gain and loss during evolution of obligate parasitism in the white rust pathogen of Arabidopsis thaliana.</title>
        <authorList>
            <person name="Kemen E."/>
            <person name="Gardiner A."/>
            <person name="Schultz-Larsen T."/>
            <person name="Kemen A.C."/>
            <person name="Balmuth A.L."/>
            <person name="Robert-Seilaniantz A."/>
            <person name="Bailey K."/>
            <person name="Holub E."/>
            <person name="Studholme D.J."/>
            <person name="Maclean D."/>
            <person name="Jones J.D."/>
        </authorList>
    </citation>
    <scope>NUCLEOTIDE SEQUENCE</scope>
</reference>
<protein>
    <submittedName>
        <fullName evidence="2">AlNc14C211G8917 protein</fullName>
    </submittedName>
</protein>
<organism evidence="2">
    <name type="scientific">Albugo laibachii Nc14</name>
    <dbReference type="NCBI Taxonomy" id="890382"/>
    <lineage>
        <taxon>Eukaryota</taxon>
        <taxon>Sar</taxon>
        <taxon>Stramenopiles</taxon>
        <taxon>Oomycota</taxon>
        <taxon>Peronosporomycetes</taxon>
        <taxon>Albuginales</taxon>
        <taxon>Albuginaceae</taxon>
        <taxon>Albugo</taxon>
    </lineage>
</organism>
<dbReference type="HOGENOM" id="CLU_184074_0_0_1"/>
<dbReference type="EMBL" id="FR824256">
    <property type="protein sequence ID" value="CCA23872.1"/>
    <property type="molecule type" value="Genomic_DNA"/>
</dbReference>
<feature type="region of interest" description="Disordered" evidence="1">
    <location>
        <begin position="77"/>
        <end position="96"/>
    </location>
</feature>
<accession>F0WRB0</accession>
<evidence type="ECO:0000313" key="2">
    <source>
        <dbReference type="EMBL" id="CCA23872.1"/>
    </source>
</evidence>
<proteinExistence type="predicted"/>
<evidence type="ECO:0000256" key="1">
    <source>
        <dbReference type="SAM" id="MobiDB-lite"/>
    </source>
</evidence>